<evidence type="ECO:0000313" key="2">
    <source>
        <dbReference type="Proteomes" id="UP000304914"/>
    </source>
</evidence>
<dbReference type="GO" id="GO:0016491">
    <property type="term" value="F:oxidoreductase activity"/>
    <property type="evidence" value="ECO:0007669"/>
    <property type="project" value="InterPro"/>
</dbReference>
<reference evidence="1 2" key="1">
    <citation type="submission" date="2019-05" db="EMBL/GenBank/DDBJ databases">
        <authorList>
            <consortium name="Pathogen Informatics"/>
        </authorList>
    </citation>
    <scope>NUCLEOTIDE SEQUENCE [LARGE SCALE GENOMIC DNA]</scope>
    <source>
        <strain evidence="1 2">NCTC5385</strain>
    </source>
</reference>
<evidence type="ECO:0000313" key="1">
    <source>
        <dbReference type="EMBL" id="VTS29862.1"/>
    </source>
</evidence>
<organism evidence="1 2">
    <name type="scientific">Streptococcus pseudoporcinus</name>
    <dbReference type="NCBI Taxonomy" id="361101"/>
    <lineage>
        <taxon>Bacteria</taxon>
        <taxon>Bacillati</taxon>
        <taxon>Bacillota</taxon>
        <taxon>Bacilli</taxon>
        <taxon>Lactobacillales</taxon>
        <taxon>Streptococcaceae</taxon>
        <taxon>Streptococcus</taxon>
    </lineage>
</organism>
<dbReference type="PANTHER" id="PTHR43745:SF2">
    <property type="entry name" value="NITROREDUCTASE MJ1384-RELATED"/>
    <property type="match status" value="1"/>
</dbReference>
<dbReference type="RefSeq" id="WP_138068655.1">
    <property type="nucleotide sequence ID" value="NZ_LR594035.1"/>
</dbReference>
<dbReference type="InterPro" id="IPR000415">
    <property type="entry name" value="Nitroreductase-like"/>
</dbReference>
<dbReference type="Gene3D" id="3.40.109.10">
    <property type="entry name" value="NADH Oxidase"/>
    <property type="match status" value="2"/>
</dbReference>
<gene>
    <name evidence="1" type="ORF">NCTC5385_01468</name>
</gene>
<protein>
    <submittedName>
        <fullName evidence="1">Nitroreductase family protein</fullName>
    </submittedName>
</protein>
<dbReference type="EMBL" id="LR594035">
    <property type="protein sequence ID" value="VTS29862.1"/>
    <property type="molecule type" value="Genomic_DNA"/>
</dbReference>
<name>A0A4U9YSZ3_9STRE</name>
<proteinExistence type="predicted"/>
<dbReference type="Proteomes" id="UP000304914">
    <property type="component" value="Chromosome"/>
</dbReference>
<dbReference type="PANTHER" id="PTHR43745">
    <property type="entry name" value="NITROREDUCTASE MJ1384-RELATED"/>
    <property type="match status" value="1"/>
</dbReference>
<accession>A0A4U9YSZ3</accession>
<sequence>MDKKMISMFENNPKEYFQNTIYNPNSLTLDLSEEEWYEKNPTRGIRQGIETYDLSKYSDSFLSKILNESYGEFEYNRTVIDNREYRFPRRTVACGGALYPNNIYLLISIDKKVKIFQYNPMLNLLNLVSINENSSELIEGKIYFVLTTYYWRNWFKYRYFGYRLMLVDTGYLLANMCMVLSKYNLSYDISISNCLLKKIKKMLNIDTKYESVCTLISLDNKDLQESISQIEKFKVNYKLFKDWDTVPIRLYDKLEQEMINEKFDVSEKIKKGIDILSIPFNKKNRVSPGGEFMISRRNLENIRFKKSIEFFDELINEFGVISQGVKIYAYINKVDGINEGLYYLEKKNLIKVKNKIDFGFEHINNILRRKNFNLKEIPVLFFIGIDLEGLMNLHGLSGFKFGQIKIGFVSQLLSFSSVLNDCWTHSILGFDVKMIENMIETQDNINILNLMTFSERKVLDRFSYEF</sequence>
<dbReference type="InterPro" id="IPR052544">
    <property type="entry name" value="Bacteriocin_Proc_Enz"/>
</dbReference>
<dbReference type="AlphaFoldDB" id="A0A4U9YSZ3"/>